<keyword evidence="1" id="KW-1133">Transmembrane helix</keyword>
<evidence type="ECO:0008006" key="4">
    <source>
        <dbReference type="Google" id="ProtNLM"/>
    </source>
</evidence>
<feature type="transmembrane region" description="Helical" evidence="1">
    <location>
        <begin position="48"/>
        <end position="67"/>
    </location>
</feature>
<comment type="caution">
    <text evidence="2">The sequence shown here is derived from an EMBL/GenBank/DDBJ whole genome shotgun (WGS) entry which is preliminary data.</text>
</comment>
<dbReference type="Proteomes" id="UP000715441">
    <property type="component" value="Unassembled WGS sequence"/>
</dbReference>
<sequence length="128" mass="13690">MRRGGRAVGSSALVAGIKAVHTACWLVTESCVLYVLYAGLRRRTGRSVGVAGGVVAGEVLVFAGNGFRCPLTELAERVGAEHGAVTDMYLPRWFAHTLPALHAPLLALVIYLHTRNPRESRPRRASAG</sequence>
<feature type="transmembrane region" description="Helical" evidence="1">
    <location>
        <begin position="93"/>
        <end position="114"/>
    </location>
</feature>
<organism evidence="2 3">
    <name type="scientific">Amycolatopsis acididurans</name>
    <dbReference type="NCBI Taxonomy" id="2724524"/>
    <lineage>
        <taxon>Bacteria</taxon>
        <taxon>Bacillati</taxon>
        <taxon>Actinomycetota</taxon>
        <taxon>Actinomycetes</taxon>
        <taxon>Pseudonocardiales</taxon>
        <taxon>Pseudonocardiaceae</taxon>
        <taxon>Amycolatopsis</taxon>
    </lineage>
</organism>
<keyword evidence="1" id="KW-0472">Membrane</keyword>
<keyword evidence="1" id="KW-0812">Transmembrane</keyword>
<evidence type="ECO:0000313" key="3">
    <source>
        <dbReference type="Proteomes" id="UP000715441"/>
    </source>
</evidence>
<keyword evidence="3" id="KW-1185">Reference proteome</keyword>
<evidence type="ECO:0000256" key="1">
    <source>
        <dbReference type="SAM" id="Phobius"/>
    </source>
</evidence>
<proteinExistence type="predicted"/>
<evidence type="ECO:0000313" key="2">
    <source>
        <dbReference type="EMBL" id="NKQ58243.1"/>
    </source>
</evidence>
<gene>
    <name evidence="2" type="ORF">HFP15_35865</name>
</gene>
<name>A0ABX1JEL9_9PSEU</name>
<accession>A0ABX1JEL9</accession>
<protein>
    <recommendedName>
        <fullName evidence="4">DUF2784 domain-containing protein</fullName>
    </recommendedName>
</protein>
<reference evidence="2 3" key="1">
    <citation type="submission" date="2020-04" db="EMBL/GenBank/DDBJ databases">
        <title>Novel species.</title>
        <authorList>
            <person name="Teo W.F.A."/>
            <person name="Lipun K."/>
            <person name="Srisuk N."/>
            <person name="Duangmal K."/>
        </authorList>
    </citation>
    <scope>NUCLEOTIDE SEQUENCE [LARGE SCALE GENOMIC DNA]</scope>
    <source>
        <strain evidence="2 3">K13G38</strain>
    </source>
</reference>
<dbReference type="EMBL" id="JAAXLS010000051">
    <property type="protein sequence ID" value="NKQ58243.1"/>
    <property type="molecule type" value="Genomic_DNA"/>
</dbReference>